<dbReference type="InterPro" id="IPR052164">
    <property type="entry name" value="Anthracycline_SecMetBiosynth"/>
</dbReference>
<organism evidence="2 3">
    <name type="scientific">Nocardia goodfellowii</name>
    <dbReference type="NCBI Taxonomy" id="882446"/>
    <lineage>
        <taxon>Bacteria</taxon>
        <taxon>Bacillati</taxon>
        <taxon>Actinomycetota</taxon>
        <taxon>Actinomycetes</taxon>
        <taxon>Mycobacteriales</taxon>
        <taxon>Nocardiaceae</taxon>
        <taxon>Nocardia</taxon>
    </lineage>
</organism>
<dbReference type="EMBL" id="JAGGMR010000001">
    <property type="protein sequence ID" value="MBP2190176.1"/>
    <property type="molecule type" value="Genomic_DNA"/>
</dbReference>
<protein>
    <submittedName>
        <fullName evidence="2">Enzyme related to lactoylglutathione lyase</fullName>
    </submittedName>
</protein>
<sequence>MDCKSVDVDVAARVFADEFGWECRVDPNDWRGAIKARADRHWVAGVSNLGSPLYPRGTPPHISYYLGVEDAAAVHHLATSHGASSLLAPTPIADQGTLATIVDPFGAVVSLWQPQTFTGWSHPLGPRTPSQVVHESRDPAAAERFYRRQLGLRLKDADFTPPLPGDPLDGDAAWTVAIEVAGESMRAVHLDTGHRYLRH</sequence>
<dbReference type="RefSeq" id="WP_209889943.1">
    <property type="nucleotide sequence ID" value="NZ_JAGGMR010000001.1"/>
</dbReference>
<evidence type="ECO:0000313" key="3">
    <source>
        <dbReference type="Proteomes" id="UP001519325"/>
    </source>
</evidence>
<keyword evidence="3" id="KW-1185">Reference proteome</keyword>
<proteinExistence type="predicted"/>
<keyword evidence="2" id="KW-0456">Lyase</keyword>
<reference evidence="2 3" key="1">
    <citation type="submission" date="2021-03" db="EMBL/GenBank/DDBJ databases">
        <title>Sequencing the genomes of 1000 actinobacteria strains.</title>
        <authorList>
            <person name="Klenk H.-P."/>
        </authorList>
    </citation>
    <scope>NUCLEOTIDE SEQUENCE [LARGE SCALE GENOMIC DNA]</scope>
    <source>
        <strain evidence="2 3">DSM 45516</strain>
    </source>
</reference>
<evidence type="ECO:0000313" key="2">
    <source>
        <dbReference type="EMBL" id="MBP2190176.1"/>
    </source>
</evidence>
<dbReference type="InterPro" id="IPR037523">
    <property type="entry name" value="VOC_core"/>
</dbReference>
<dbReference type="Proteomes" id="UP001519325">
    <property type="component" value="Unassembled WGS sequence"/>
</dbReference>
<gene>
    <name evidence="2" type="ORF">BJ987_003077</name>
</gene>
<dbReference type="PANTHER" id="PTHR33993:SF14">
    <property type="entry name" value="GB|AAF24581.1"/>
    <property type="match status" value="1"/>
</dbReference>
<accession>A0ABS4QEP3</accession>
<feature type="domain" description="VOC" evidence="1">
    <location>
        <begin position="1"/>
        <end position="114"/>
    </location>
</feature>
<dbReference type="SUPFAM" id="SSF54593">
    <property type="entry name" value="Glyoxalase/Bleomycin resistance protein/Dihydroxybiphenyl dioxygenase"/>
    <property type="match status" value="1"/>
</dbReference>
<comment type="caution">
    <text evidence="2">The sequence shown here is derived from an EMBL/GenBank/DDBJ whole genome shotgun (WGS) entry which is preliminary data.</text>
</comment>
<dbReference type="GO" id="GO:0016829">
    <property type="term" value="F:lyase activity"/>
    <property type="evidence" value="ECO:0007669"/>
    <property type="project" value="UniProtKB-KW"/>
</dbReference>
<dbReference type="PANTHER" id="PTHR33993">
    <property type="entry name" value="GLYOXALASE-RELATED"/>
    <property type="match status" value="1"/>
</dbReference>
<dbReference type="Gene3D" id="3.10.180.10">
    <property type="entry name" value="2,3-Dihydroxybiphenyl 1,2-Dioxygenase, domain 1"/>
    <property type="match status" value="1"/>
</dbReference>
<dbReference type="PROSITE" id="PS51819">
    <property type="entry name" value="VOC"/>
    <property type="match status" value="1"/>
</dbReference>
<name>A0ABS4QEP3_9NOCA</name>
<evidence type="ECO:0000259" key="1">
    <source>
        <dbReference type="PROSITE" id="PS51819"/>
    </source>
</evidence>
<dbReference type="InterPro" id="IPR029068">
    <property type="entry name" value="Glyas_Bleomycin-R_OHBP_Dase"/>
</dbReference>